<sequence length="111" mass="11275">MRAGSGEVGGGSAEPHGAWSPKGAFGESDAVISPLVAWGVVIVGALKGPFGALDSLKGAFRACGLGWSGLAKGVFVISVPVEAFSGRERGNGERWESRIPGPCPEGRLRGI</sequence>
<evidence type="ECO:0000313" key="2">
    <source>
        <dbReference type="EMBL" id="GAA1966074.1"/>
    </source>
</evidence>
<comment type="caution">
    <text evidence="2">The sequence shown here is derived from an EMBL/GenBank/DDBJ whole genome shotgun (WGS) entry which is preliminary data.</text>
</comment>
<protein>
    <submittedName>
        <fullName evidence="2">Uncharacterized protein</fullName>
    </submittedName>
</protein>
<evidence type="ECO:0000313" key="3">
    <source>
        <dbReference type="Proteomes" id="UP001501116"/>
    </source>
</evidence>
<feature type="region of interest" description="Disordered" evidence="1">
    <location>
        <begin position="1"/>
        <end position="21"/>
    </location>
</feature>
<gene>
    <name evidence="2" type="ORF">GCM10009754_43080</name>
</gene>
<reference evidence="3" key="1">
    <citation type="journal article" date="2019" name="Int. J. Syst. Evol. Microbiol.">
        <title>The Global Catalogue of Microorganisms (GCM) 10K type strain sequencing project: providing services to taxonomists for standard genome sequencing and annotation.</title>
        <authorList>
            <consortium name="The Broad Institute Genomics Platform"/>
            <consortium name="The Broad Institute Genome Sequencing Center for Infectious Disease"/>
            <person name="Wu L."/>
            <person name="Ma J."/>
        </authorList>
    </citation>
    <scope>NUCLEOTIDE SEQUENCE [LARGE SCALE GENOMIC DNA]</scope>
    <source>
        <strain evidence="3">JCM 14545</strain>
    </source>
</reference>
<dbReference type="Proteomes" id="UP001501116">
    <property type="component" value="Unassembled WGS sequence"/>
</dbReference>
<organism evidence="2 3">
    <name type="scientific">Amycolatopsis minnesotensis</name>
    <dbReference type="NCBI Taxonomy" id="337894"/>
    <lineage>
        <taxon>Bacteria</taxon>
        <taxon>Bacillati</taxon>
        <taxon>Actinomycetota</taxon>
        <taxon>Actinomycetes</taxon>
        <taxon>Pseudonocardiales</taxon>
        <taxon>Pseudonocardiaceae</taxon>
        <taxon>Amycolatopsis</taxon>
    </lineage>
</organism>
<evidence type="ECO:0000256" key="1">
    <source>
        <dbReference type="SAM" id="MobiDB-lite"/>
    </source>
</evidence>
<name>A0ABP5CNH1_9PSEU</name>
<feature type="compositionally biased region" description="Gly residues" evidence="1">
    <location>
        <begin position="1"/>
        <end position="12"/>
    </location>
</feature>
<accession>A0ABP5CNH1</accession>
<feature type="region of interest" description="Disordered" evidence="1">
    <location>
        <begin position="91"/>
        <end position="111"/>
    </location>
</feature>
<dbReference type="EMBL" id="BAAANN010000016">
    <property type="protein sequence ID" value="GAA1966074.1"/>
    <property type="molecule type" value="Genomic_DNA"/>
</dbReference>
<keyword evidence="3" id="KW-1185">Reference proteome</keyword>
<proteinExistence type="predicted"/>